<keyword evidence="2" id="KW-1185">Reference proteome</keyword>
<dbReference type="PANTHER" id="PTHR11941">
    <property type="entry name" value="ENOYL-COA HYDRATASE-RELATED"/>
    <property type="match status" value="1"/>
</dbReference>
<dbReference type="STRING" id="1429043.X474_26090"/>
<dbReference type="PANTHER" id="PTHR11941:SF45">
    <property type="entry name" value="ENOYL-COA DELTA ISOMERASE 1, MITOCHONDRIAL"/>
    <property type="match status" value="1"/>
</dbReference>
<evidence type="ECO:0000313" key="1">
    <source>
        <dbReference type="EMBL" id="KIX11260.1"/>
    </source>
</evidence>
<dbReference type="AlphaFoldDB" id="A0A0D2JP43"/>
<dbReference type="Proteomes" id="UP000032233">
    <property type="component" value="Unassembled WGS sequence"/>
</dbReference>
<dbReference type="CDD" id="cd06558">
    <property type="entry name" value="crotonase-like"/>
    <property type="match status" value="1"/>
</dbReference>
<proteinExistence type="predicted"/>
<dbReference type="OrthoDB" id="5365311at2"/>
<evidence type="ECO:0000313" key="2">
    <source>
        <dbReference type="Proteomes" id="UP000032233"/>
    </source>
</evidence>
<dbReference type="GO" id="GO:0003824">
    <property type="term" value="F:catalytic activity"/>
    <property type="evidence" value="ECO:0007669"/>
    <property type="project" value="UniProtKB-ARBA"/>
</dbReference>
<dbReference type="RefSeq" id="WP_044352433.1">
    <property type="nucleotide sequence ID" value="NZ_AZAC01000067.1"/>
</dbReference>
<dbReference type="InterPro" id="IPR029045">
    <property type="entry name" value="ClpP/crotonase-like_dom_sf"/>
</dbReference>
<gene>
    <name evidence="1" type="ORF">X474_26090</name>
</gene>
<sequence length="248" mass="27543">MNTIKLDAQGDLALLKLQHGVTNAINPEMAQELTQAAQEIKRNFRGMVFSGGEKFFSMGFDLPFLLKITQEEMLAFLNTLSDAILDLYTLPLPTVTAIKGHAVAGGQILALVSDWRIAGSKRILMGLNEVKLGVPVPFQADLILRQLLGDRQATEMLFTGEFVSTDKALLTGLVDQIVPDHEVDQAAFERVSKVAAMPQDGFKEIKANRVEMVADLCRKYQNEKNTRFVELWFSAETQAILQKAAEKF</sequence>
<comment type="caution">
    <text evidence="1">The sequence shown here is derived from an EMBL/GenBank/DDBJ whole genome shotgun (WGS) entry which is preliminary data.</text>
</comment>
<accession>A0A0D2JP43</accession>
<name>A0A0D2JP43_9BACT</name>
<dbReference type="EMBL" id="AZAC01000067">
    <property type="protein sequence ID" value="KIX11260.1"/>
    <property type="molecule type" value="Genomic_DNA"/>
</dbReference>
<dbReference type="GO" id="GO:0006635">
    <property type="term" value="P:fatty acid beta-oxidation"/>
    <property type="evidence" value="ECO:0007669"/>
    <property type="project" value="TreeGrafter"/>
</dbReference>
<evidence type="ECO:0008006" key="3">
    <source>
        <dbReference type="Google" id="ProtNLM"/>
    </source>
</evidence>
<dbReference type="InterPro" id="IPR001753">
    <property type="entry name" value="Enoyl-CoA_hydra/iso"/>
</dbReference>
<protein>
    <recommendedName>
        <fullName evidence="3">Enoyl-CoA hydratase</fullName>
    </recommendedName>
</protein>
<organism evidence="1 2">
    <name type="scientific">Dethiosulfatarculus sandiegensis</name>
    <dbReference type="NCBI Taxonomy" id="1429043"/>
    <lineage>
        <taxon>Bacteria</taxon>
        <taxon>Pseudomonadati</taxon>
        <taxon>Thermodesulfobacteriota</taxon>
        <taxon>Desulfarculia</taxon>
        <taxon>Desulfarculales</taxon>
        <taxon>Desulfarculaceae</taxon>
        <taxon>Dethiosulfatarculus</taxon>
    </lineage>
</organism>
<dbReference type="Pfam" id="PF00378">
    <property type="entry name" value="ECH_1"/>
    <property type="match status" value="1"/>
</dbReference>
<reference evidence="1 2" key="1">
    <citation type="submission" date="2013-11" db="EMBL/GenBank/DDBJ databases">
        <title>Metagenomic analysis of a methanogenic consortium involved in long chain n-alkane degradation.</title>
        <authorList>
            <person name="Davidova I.A."/>
            <person name="Callaghan A.V."/>
            <person name="Wawrik B."/>
            <person name="Pruitt S."/>
            <person name="Marks C."/>
            <person name="Duncan K.E."/>
            <person name="Suflita J.M."/>
        </authorList>
    </citation>
    <scope>NUCLEOTIDE SEQUENCE [LARGE SCALE GENOMIC DNA]</scope>
    <source>
        <strain evidence="1 2">SPR</strain>
    </source>
</reference>
<dbReference type="SUPFAM" id="SSF52096">
    <property type="entry name" value="ClpP/crotonase"/>
    <property type="match status" value="1"/>
</dbReference>
<dbReference type="InParanoid" id="A0A0D2JP43"/>
<dbReference type="Gene3D" id="3.90.226.10">
    <property type="entry name" value="2-enoyl-CoA Hydratase, Chain A, domain 1"/>
    <property type="match status" value="1"/>
</dbReference>